<protein>
    <recommendedName>
        <fullName evidence="6">FZ domain-containing protein</fullName>
    </recommendedName>
</protein>
<dbReference type="GO" id="GO:0042813">
    <property type="term" value="F:Wnt receptor activity"/>
    <property type="evidence" value="ECO:0007669"/>
    <property type="project" value="TreeGrafter"/>
</dbReference>
<evidence type="ECO:0000256" key="4">
    <source>
        <dbReference type="SAM" id="Phobius"/>
    </source>
</evidence>
<feature type="transmembrane region" description="Helical" evidence="4">
    <location>
        <begin position="323"/>
        <end position="346"/>
    </location>
</feature>
<name>A0AAU9XLU7_9CNID</name>
<keyword evidence="5" id="KW-0732">Signal</keyword>
<dbReference type="Pfam" id="PF01392">
    <property type="entry name" value="Fz"/>
    <property type="match status" value="2"/>
</dbReference>
<reference evidence="7 8" key="1">
    <citation type="submission" date="2022-05" db="EMBL/GenBank/DDBJ databases">
        <authorList>
            <consortium name="Genoscope - CEA"/>
            <person name="William W."/>
        </authorList>
    </citation>
    <scope>NUCLEOTIDE SEQUENCE [LARGE SCALE GENOMIC DNA]</scope>
</reference>
<dbReference type="CDD" id="cd07066">
    <property type="entry name" value="CRD_FZ"/>
    <property type="match status" value="1"/>
</dbReference>
<keyword evidence="2" id="KW-1015">Disulfide bond</keyword>
<dbReference type="EMBL" id="CALNXJ010000046">
    <property type="protein sequence ID" value="CAH3149635.1"/>
    <property type="molecule type" value="Genomic_DNA"/>
</dbReference>
<evidence type="ECO:0000256" key="1">
    <source>
        <dbReference type="ARBA" id="ARBA00022473"/>
    </source>
</evidence>
<dbReference type="PANTHER" id="PTHR11309:SF126">
    <property type="entry name" value="FRIZZLED-2"/>
    <property type="match status" value="1"/>
</dbReference>
<proteinExistence type="predicted"/>
<dbReference type="GO" id="GO:0035567">
    <property type="term" value="P:non-canonical Wnt signaling pathway"/>
    <property type="evidence" value="ECO:0007669"/>
    <property type="project" value="TreeGrafter"/>
</dbReference>
<dbReference type="PANTHER" id="PTHR11309">
    <property type="entry name" value="FRIZZLED"/>
    <property type="match status" value="1"/>
</dbReference>
<keyword evidence="4" id="KW-1133">Transmembrane helix</keyword>
<dbReference type="InterPro" id="IPR036790">
    <property type="entry name" value="Frizzled_dom_sf"/>
</dbReference>
<comment type="caution">
    <text evidence="7">The sequence shown here is derived from an EMBL/GenBank/DDBJ whole genome shotgun (WGS) entry which is preliminary data.</text>
</comment>
<dbReference type="InterPro" id="IPR020067">
    <property type="entry name" value="Frizzled_dom"/>
</dbReference>
<keyword evidence="1" id="KW-0217">Developmental protein</keyword>
<comment type="caution">
    <text evidence="3">Lacks conserved residue(s) required for the propagation of feature annotation.</text>
</comment>
<feature type="domain" description="FZ" evidence="6">
    <location>
        <begin position="165"/>
        <end position="293"/>
    </location>
</feature>
<evidence type="ECO:0000256" key="5">
    <source>
        <dbReference type="SAM" id="SignalP"/>
    </source>
</evidence>
<keyword evidence="8" id="KW-1185">Reference proteome</keyword>
<dbReference type="SUPFAM" id="SSF63501">
    <property type="entry name" value="Frizzled cysteine-rich domain"/>
    <property type="match status" value="1"/>
</dbReference>
<evidence type="ECO:0000256" key="3">
    <source>
        <dbReference type="PROSITE-ProRule" id="PRU00090"/>
    </source>
</evidence>
<accession>A0AAU9XLU7</accession>
<organism evidence="7 8">
    <name type="scientific">Pocillopora meandrina</name>
    <dbReference type="NCBI Taxonomy" id="46732"/>
    <lineage>
        <taxon>Eukaryota</taxon>
        <taxon>Metazoa</taxon>
        <taxon>Cnidaria</taxon>
        <taxon>Anthozoa</taxon>
        <taxon>Hexacorallia</taxon>
        <taxon>Scleractinia</taxon>
        <taxon>Astrocoeniina</taxon>
        <taxon>Pocilloporidae</taxon>
        <taxon>Pocillopora</taxon>
    </lineage>
</organism>
<feature type="signal peptide" evidence="5">
    <location>
        <begin position="1"/>
        <end position="22"/>
    </location>
</feature>
<dbReference type="AlphaFoldDB" id="A0AAU9XLU7"/>
<dbReference type="Proteomes" id="UP001159428">
    <property type="component" value="Unassembled WGS sequence"/>
</dbReference>
<dbReference type="Gene3D" id="1.10.2000.10">
    <property type="entry name" value="Frizzled cysteine-rich domain"/>
    <property type="match status" value="2"/>
</dbReference>
<sequence>MFRCTTAFAFALLCAMVIASSAHQMSNHCVSLKGTRFEMCMSAGYDKTFPFKNDFTEAEQQEVARELTEILKSMKNCSHDGLAELIECSLFVPKCNMIGEPVYPCRQACAEYLRRCEYELSKHALDYLIPWCLLLSNGSVGHAPCFQPSNFTANESAPGPLDRGCQELIFPACKNIGAFDHTLISISMQKKLYSWFFKKEYNANDTETEFPGAVRKLLDQYPKCQENIKKLFCGEHFPPCFPDESPRVYSLCQPLCDQIATDCPGFFSQDLIASEYCSSKARAHSIHGYCHTTEWPASFEWFHHEATTKSPSLITESHQGTQAWKIFIAVFIPVLVVGLVVAVAIWMKKRTHRSLVAYIKHYEKDADDTFPLET</sequence>
<dbReference type="GO" id="GO:0060070">
    <property type="term" value="P:canonical Wnt signaling pathway"/>
    <property type="evidence" value="ECO:0007669"/>
    <property type="project" value="TreeGrafter"/>
</dbReference>
<evidence type="ECO:0000313" key="7">
    <source>
        <dbReference type="EMBL" id="CAH3149635.1"/>
    </source>
</evidence>
<keyword evidence="4" id="KW-0472">Membrane</keyword>
<dbReference type="PROSITE" id="PS50038">
    <property type="entry name" value="FZ"/>
    <property type="match status" value="2"/>
</dbReference>
<dbReference type="GO" id="GO:0017147">
    <property type="term" value="F:Wnt-protein binding"/>
    <property type="evidence" value="ECO:0007669"/>
    <property type="project" value="TreeGrafter"/>
</dbReference>
<gene>
    <name evidence="7" type="ORF">PMEA_00024426</name>
</gene>
<dbReference type="InterPro" id="IPR015526">
    <property type="entry name" value="Frizzled/SFRP"/>
</dbReference>
<feature type="domain" description="FZ" evidence="6">
    <location>
        <begin position="24"/>
        <end position="148"/>
    </location>
</feature>
<evidence type="ECO:0000256" key="2">
    <source>
        <dbReference type="ARBA" id="ARBA00023157"/>
    </source>
</evidence>
<keyword evidence="4" id="KW-0812">Transmembrane</keyword>
<feature type="chain" id="PRO_5043650672" description="FZ domain-containing protein" evidence="5">
    <location>
        <begin position="23"/>
        <end position="374"/>
    </location>
</feature>
<evidence type="ECO:0000313" key="8">
    <source>
        <dbReference type="Proteomes" id="UP001159428"/>
    </source>
</evidence>
<dbReference type="GO" id="GO:0005886">
    <property type="term" value="C:plasma membrane"/>
    <property type="evidence" value="ECO:0007669"/>
    <property type="project" value="TreeGrafter"/>
</dbReference>
<evidence type="ECO:0000259" key="6">
    <source>
        <dbReference type="PROSITE" id="PS50038"/>
    </source>
</evidence>